<protein>
    <submittedName>
        <fullName evidence="1">Uncharacterized protein</fullName>
    </submittedName>
</protein>
<evidence type="ECO:0000313" key="1">
    <source>
        <dbReference type="EMBL" id="KRL98935.1"/>
    </source>
</evidence>
<keyword evidence="2" id="KW-1185">Reference proteome</keyword>
<organism evidence="1 2">
    <name type="scientific">Liquorilactobacillus satsumensis DSM 16230 = JCM 12392</name>
    <dbReference type="NCBI Taxonomy" id="1423801"/>
    <lineage>
        <taxon>Bacteria</taxon>
        <taxon>Bacillati</taxon>
        <taxon>Bacillota</taxon>
        <taxon>Bacilli</taxon>
        <taxon>Lactobacillales</taxon>
        <taxon>Lactobacillaceae</taxon>
        <taxon>Liquorilactobacillus</taxon>
    </lineage>
</organism>
<evidence type="ECO:0000313" key="2">
    <source>
        <dbReference type="Proteomes" id="UP000051166"/>
    </source>
</evidence>
<reference evidence="1 2" key="1">
    <citation type="journal article" date="2015" name="Genome Announc.">
        <title>Expanding the biotechnology potential of lactobacilli through comparative genomics of 213 strains and associated genera.</title>
        <authorList>
            <person name="Sun Z."/>
            <person name="Harris H.M."/>
            <person name="McCann A."/>
            <person name="Guo C."/>
            <person name="Argimon S."/>
            <person name="Zhang W."/>
            <person name="Yang X."/>
            <person name="Jeffery I.B."/>
            <person name="Cooney J.C."/>
            <person name="Kagawa T.F."/>
            <person name="Liu W."/>
            <person name="Song Y."/>
            <person name="Salvetti E."/>
            <person name="Wrobel A."/>
            <person name="Rasinkangas P."/>
            <person name="Parkhill J."/>
            <person name="Rea M.C."/>
            <person name="O'Sullivan O."/>
            <person name="Ritari J."/>
            <person name="Douillard F.P."/>
            <person name="Paul Ross R."/>
            <person name="Yang R."/>
            <person name="Briner A.E."/>
            <person name="Felis G.E."/>
            <person name="de Vos W.M."/>
            <person name="Barrangou R."/>
            <person name="Klaenhammer T.R."/>
            <person name="Caufield P.W."/>
            <person name="Cui Y."/>
            <person name="Zhang H."/>
            <person name="O'Toole P.W."/>
        </authorList>
    </citation>
    <scope>NUCLEOTIDE SEQUENCE [LARGE SCALE GENOMIC DNA]</scope>
    <source>
        <strain evidence="1 2">DSM 16230</strain>
    </source>
</reference>
<dbReference type="AlphaFoldDB" id="A0A0R1V050"/>
<sequence length="77" mass="8371">MIKKTLRHPNVLDNSLPIGTPIISAIVKPIVTIAMELAFFPIGAIWLAMVKAITTDIPAPEATIILEIVNIPTLEEK</sequence>
<name>A0A0R1V050_9LACO</name>
<accession>A0A0R1V050</accession>
<dbReference type="Proteomes" id="UP000051166">
    <property type="component" value="Unassembled WGS sequence"/>
</dbReference>
<comment type="caution">
    <text evidence="1">The sequence shown here is derived from an EMBL/GenBank/DDBJ whole genome shotgun (WGS) entry which is preliminary data.</text>
</comment>
<gene>
    <name evidence="1" type="ORF">FD50_GL000752</name>
</gene>
<proteinExistence type="predicted"/>
<dbReference type="EMBL" id="AZFQ01000036">
    <property type="protein sequence ID" value="KRL98935.1"/>
    <property type="molecule type" value="Genomic_DNA"/>
</dbReference>